<dbReference type="SUPFAM" id="SSF53850">
    <property type="entry name" value="Periplasmic binding protein-like II"/>
    <property type="match status" value="1"/>
</dbReference>
<keyword evidence="2 3" id="KW-0732">Signal</keyword>
<dbReference type="NCBIfam" id="TIGR01098">
    <property type="entry name" value="3A0109s03R"/>
    <property type="match status" value="1"/>
</dbReference>
<accession>A0A7C1JVB3</accession>
<dbReference type="AlphaFoldDB" id="A0A7C1JVB3"/>
<reference evidence="4" key="1">
    <citation type="journal article" date="2020" name="mSystems">
        <title>Genome- and Community-Level Interaction Insights into Carbon Utilization and Element Cycling Functions of Hydrothermarchaeota in Hydrothermal Sediment.</title>
        <authorList>
            <person name="Zhou Z."/>
            <person name="Liu Y."/>
            <person name="Xu W."/>
            <person name="Pan J."/>
            <person name="Luo Z.H."/>
            <person name="Li M."/>
        </authorList>
    </citation>
    <scope>NUCLEOTIDE SEQUENCE [LARGE SCALE GENOMIC DNA]</scope>
    <source>
        <strain evidence="4">SpSt-289</strain>
    </source>
</reference>
<gene>
    <name evidence="4" type="primary">phnD</name>
    <name evidence="4" type="ORF">ENQ20_02615</name>
</gene>
<dbReference type="GO" id="GO:0055085">
    <property type="term" value="P:transmembrane transport"/>
    <property type="evidence" value="ECO:0007669"/>
    <property type="project" value="InterPro"/>
</dbReference>
<dbReference type="InterPro" id="IPR005770">
    <property type="entry name" value="PhnD"/>
</dbReference>
<evidence type="ECO:0000313" key="4">
    <source>
        <dbReference type="EMBL" id="HDX30368.1"/>
    </source>
</evidence>
<evidence type="ECO:0000256" key="1">
    <source>
        <dbReference type="ARBA" id="ARBA00007162"/>
    </source>
</evidence>
<comment type="similarity">
    <text evidence="1">Belongs to the phosphate/phosphite/phosphonate binding protein family.</text>
</comment>
<feature type="chain" id="PRO_5028439372" evidence="3">
    <location>
        <begin position="21"/>
        <end position="303"/>
    </location>
</feature>
<evidence type="ECO:0000256" key="3">
    <source>
        <dbReference type="SAM" id="SignalP"/>
    </source>
</evidence>
<dbReference type="PANTHER" id="PTHR35841:SF1">
    <property type="entry name" value="PHOSPHONATES-BINDING PERIPLASMIC PROTEIN"/>
    <property type="match status" value="1"/>
</dbReference>
<evidence type="ECO:0000256" key="2">
    <source>
        <dbReference type="ARBA" id="ARBA00022729"/>
    </source>
</evidence>
<dbReference type="Pfam" id="PF12974">
    <property type="entry name" value="Phosphonate-bd"/>
    <property type="match status" value="1"/>
</dbReference>
<proteinExistence type="inferred from homology"/>
<dbReference type="CDD" id="cd13571">
    <property type="entry name" value="PBP2_PnhD_1"/>
    <property type="match status" value="1"/>
</dbReference>
<dbReference type="GO" id="GO:0043190">
    <property type="term" value="C:ATP-binding cassette (ABC) transporter complex"/>
    <property type="evidence" value="ECO:0007669"/>
    <property type="project" value="InterPro"/>
</dbReference>
<feature type="signal peptide" evidence="3">
    <location>
        <begin position="1"/>
        <end position="20"/>
    </location>
</feature>
<comment type="caution">
    <text evidence="4">The sequence shown here is derived from an EMBL/GenBank/DDBJ whole genome shotgun (WGS) entry which is preliminary data.</text>
</comment>
<organism evidence="4">
    <name type="scientific">Caldilinea aerophila</name>
    <dbReference type="NCBI Taxonomy" id="133453"/>
    <lineage>
        <taxon>Bacteria</taxon>
        <taxon>Bacillati</taxon>
        <taxon>Chloroflexota</taxon>
        <taxon>Caldilineae</taxon>
        <taxon>Caldilineales</taxon>
        <taxon>Caldilineaceae</taxon>
        <taxon>Caldilinea</taxon>
    </lineage>
</organism>
<sequence length="303" mass="33514">MWGWLLILTAGLSGCSSGLAAGPVPFIDLQERTPLPIAAPAEVVHLRMGVAAILSPQGTMTSYSALAEYLSRKLGRPVDLVQRRTYAEFNELVKRGEVELAFICTNSYVVGAQEFGMELLLAPEIGGESVYYSQLIVPADSSAQTMADLRGKVFAFTDPMSFTGHIYPTYLLQQLGETPETFFRRTFYTYSHDRAIEAVANGVADGAAVDSLVLDYALQREPEMAERLRIIHTSEAFGIPPVVVPPTLPPRQKAQLRELLLTMDEEREGQIVLRQLGIDRFIEIEDAAYDGVRRIVQMTGTRE</sequence>
<name>A0A7C1JVB3_9CHLR</name>
<protein>
    <submittedName>
        <fullName evidence="4">Phosphate/phosphite/phosphonate ABC transporter substrate-binding protein</fullName>
    </submittedName>
</protein>
<dbReference type="Gene3D" id="3.40.190.10">
    <property type="entry name" value="Periplasmic binding protein-like II"/>
    <property type="match status" value="2"/>
</dbReference>
<dbReference type="PANTHER" id="PTHR35841">
    <property type="entry name" value="PHOSPHONATES-BINDING PERIPLASMIC PROTEIN"/>
    <property type="match status" value="1"/>
</dbReference>
<dbReference type="EMBL" id="DSMG01000037">
    <property type="protein sequence ID" value="HDX30368.1"/>
    <property type="molecule type" value="Genomic_DNA"/>
</dbReference>